<dbReference type="Ensembl" id="ENSPSIT00000017048.1">
    <property type="protein sequence ID" value="ENSPSIP00000016970.1"/>
    <property type="gene ID" value="ENSPSIG00000015071.1"/>
</dbReference>
<keyword evidence="3 10" id="KW-0963">Cytoplasm</keyword>
<evidence type="ECO:0000313" key="13">
    <source>
        <dbReference type="Ensembl" id="ENSPSIP00000016970.1"/>
    </source>
</evidence>
<dbReference type="GO" id="GO:0004519">
    <property type="term" value="F:endonuclease activity"/>
    <property type="evidence" value="ECO:0007669"/>
    <property type="project" value="UniProtKB-KW"/>
</dbReference>
<keyword evidence="8" id="KW-0040">ANK repeat</keyword>
<comment type="domain">
    <text evidence="10">The VLRF1 domain mediates binding to the 60S ribosomal subunit.</text>
</comment>
<comment type="subcellular location">
    <subcellularLocation>
        <location evidence="1">Cytoplasm</location>
    </subcellularLocation>
</comment>
<keyword evidence="9" id="KW-0175">Coiled coil</keyword>
<evidence type="ECO:0000313" key="14">
    <source>
        <dbReference type="Proteomes" id="UP000007267"/>
    </source>
</evidence>
<evidence type="ECO:0000256" key="6">
    <source>
        <dbReference type="ARBA" id="ARBA00022759"/>
    </source>
</evidence>
<evidence type="ECO:0000259" key="12">
    <source>
        <dbReference type="PROSITE" id="PS52044"/>
    </source>
</evidence>
<sequence length="370" mass="39765">EISDRMCCAACSQAFDSREEQVGEAWLSWARAGQGRGMAGTRVLPRRCGLTRAWFAGDISSISGSDSEGSGSSQESDPPPGSSRQSHPLGTRSARVLLRNSQGQLLSAYRCVLSTKGSGEQQAELVASLRSLGAGTCWVILMTGGGHFAGAVFRGLRRLGKATWGYGPLPRAGPDGIAPSPSYVALRSRRLAPAVTPPLPFPQDVQDLLASWVQHLQGAQRIFLRAPRGSRALLFGGRTPPLRKDDPRVCNIPSSPRRATLRELLRVHVALATLQVFGESWGGLCLLQSSWGAAGASPRGGGGWEPSPAPGPLGCLPEAPGQDEEEEEEESQAGELETVEVTLGTLQLREFEVMPKRSRKRRKKRDKVER</sequence>
<dbReference type="Pfam" id="PF18826">
    <property type="entry name" value="bVLRF1"/>
    <property type="match status" value="1"/>
</dbReference>
<dbReference type="InterPro" id="IPR047139">
    <property type="entry name" value="ANKZ1/VMS1"/>
</dbReference>
<reference evidence="13" key="3">
    <citation type="submission" date="2025-08" db="UniProtKB">
        <authorList>
            <consortium name="Ensembl"/>
        </authorList>
    </citation>
    <scope>IDENTIFICATION</scope>
</reference>
<reference evidence="14" key="1">
    <citation type="submission" date="2011-10" db="EMBL/GenBank/DDBJ databases">
        <authorList>
            <consortium name="Soft-shell Turtle Genome Consortium"/>
        </authorList>
    </citation>
    <scope>NUCLEOTIDE SEQUENCE [LARGE SCALE GENOMIC DNA]</scope>
    <source>
        <strain evidence="14">Daiwa-1</strain>
    </source>
</reference>
<dbReference type="PROSITE" id="PS52044">
    <property type="entry name" value="VLRF1"/>
    <property type="match status" value="1"/>
</dbReference>
<evidence type="ECO:0000256" key="3">
    <source>
        <dbReference type="ARBA" id="ARBA00022490"/>
    </source>
</evidence>
<reference evidence="13" key="4">
    <citation type="submission" date="2025-09" db="UniProtKB">
        <authorList>
            <consortium name="Ensembl"/>
        </authorList>
    </citation>
    <scope>IDENTIFICATION</scope>
</reference>
<feature type="region of interest" description="Disordered" evidence="11">
    <location>
        <begin position="61"/>
        <end position="89"/>
    </location>
</feature>
<accession>K7G9K9</accession>
<dbReference type="EMBL" id="AGCU01024704">
    <property type="status" value="NOT_ANNOTATED_CDS"/>
    <property type="molecule type" value="Genomic_DNA"/>
</dbReference>
<feature type="compositionally biased region" description="Acidic residues" evidence="11">
    <location>
        <begin position="321"/>
        <end position="332"/>
    </location>
</feature>
<keyword evidence="7" id="KW-0378">Hydrolase</keyword>
<keyword evidence="4" id="KW-0540">Nuclease</keyword>
<evidence type="ECO:0000256" key="11">
    <source>
        <dbReference type="SAM" id="MobiDB-lite"/>
    </source>
</evidence>
<protein>
    <recommendedName>
        <fullName evidence="12">VLRF1 domain-containing protein</fullName>
    </recommendedName>
</protein>
<comment type="caution">
    <text evidence="10">Lacks conserved residue(s) required for the propagation of feature annotation.</text>
</comment>
<feature type="domain" description="VLRF1" evidence="12">
    <location>
        <begin position="134"/>
        <end position="274"/>
    </location>
</feature>
<feature type="region of interest" description="Disordered" evidence="11">
    <location>
        <begin position="296"/>
        <end position="339"/>
    </location>
</feature>
<dbReference type="GO" id="GO:0036503">
    <property type="term" value="P:ERAD pathway"/>
    <property type="evidence" value="ECO:0007669"/>
    <property type="project" value="TreeGrafter"/>
</dbReference>
<comment type="similarity">
    <text evidence="2 10">Belongs to the ANKZF1/VMS1 family.</text>
</comment>
<dbReference type="GO" id="GO:0016787">
    <property type="term" value="F:hydrolase activity"/>
    <property type="evidence" value="ECO:0007669"/>
    <property type="project" value="UniProtKB-KW"/>
</dbReference>
<dbReference type="GO" id="GO:0005737">
    <property type="term" value="C:cytoplasm"/>
    <property type="evidence" value="ECO:0007669"/>
    <property type="project" value="UniProtKB-SubCell"/>
</dbReference>
<evidence type="ECO:0000256" key="9">
    <source>
        <dbReference type="ARBA" id="ARBA00023054"/>
    </source>
</evidence>
<dbReference type="InterPro" id="IPR041175">
    <property type="entry name" value="VLRF1/Vms1"/>
</dbReference>
<evidence type="ECO:0000256" key="5">
    <source>
        <dbReference type="ARBA" id="ARBA00022737"/>
    </source>
</evidence>
<evidence type="ECO:0000256" key="2">
    <source>
        <dbReference type="ARBA" id="ARBA00009262"/>
    </source>
</evidence>
<dbReference type="AlphaFoldDB" id="K7G9K9"/>
<organism evidence="13 14">
    <name type="scientific">Pelodiscus sinensis</name>
    <name type="common">Chinese softshell turtle</name>
    <name type="synonym">Trionyx sinensis</name>
    <dbReference type="NCBI Taxonomy" id="13735"/>
    <lineage>
        <taxon>Eukaryota</taxon>
        <taxon>Metazoa</taxon>
        <taxon>Chordata</taxon>
        <taxon>Craniata</taxon>
        <taxon>Vertebrata</taxon>
        <taxon>Euteleostomi</taxon>
        <taxon>Archelosauria</taxon>
        <taxon>Testudinata</taxon>
        <taxon>Testudines</taxon>
        <taxon>Cryptodira</taxon>
        <taxon>Trionychia</taxon>
        <taxon>Trionychidae</taxon>
        <taxon>Pelodiscus</taxon>
    </lineage>
</organism>
<name>K7G9K9_PELSI</name>
<proteinExistence type="inferred from homology"/>
<feature type="compositionally biased region" description="Low complexity" evidence="11">
    <location>
        <begin position="61"/>
        <end position="76"/>
    </location>
</feature>
<dbReference type="PANTHER" id="PTHR16036:SF2">
    <property type="entry name" value="TRNA ENDONUCLEASE ANKZF1"/>
    <property type="match status" value="1"/>
</dbReference>
<evidence type="ECO:0000256" key="10">
    <source>
        <dbReference type="PROSITE-ProRule" id="PRU01389"/>
    </source>
</evidence>
<evidence type="ECO:0000256" key="7">
    <source>
        <dbReference type="ARBA" id="ARBA00022801"/>
    </source>
</evidence>
<reference evidence="14" key="2">
    <citation type="journal article" date="2013" name="Nat. Genet.">
        <title>The draft genomes of soft-shell turtle and green sea turtle yield insights into the development and evolution of the turtle-specific body plan.</title>
        <authorList>
            <person name="Wang Z."/>
            <person name="Pascual-Anaya J."/>
            <person name="Zadissa A."/>
            <person name="Li W."/>
            <person name="Niimura Y."/>
            <person name="Huang Z."/>
            <person name="Li C."/>
            <person name="White S."/>
            <person name="Xiong Z."/>
            <person name="Fang D."/>
            <person name="Wang B."/>
            <person name="Ming Y."/>
            <person name="Chen Y."/>
            <person name="Zheng Y."/>
            <person name="Kuraku S."/>
            <person name="Pignatelli M."/>
            <person name="Herrero J."/>
            <person name="Beal K."/>
            <person name="Nozawa M."/>
            <person name="Li Q."/>
            <person name="Wang J."/>
            <person name="Zhang H."/>
            <person name="Yu L."/>
            <person name="Shigenobu S."/>
            <person name="Wang J."/>
            <person name="Liu J."/>
            <person name="Flicek P."/>
            <person name="Searle S."/>
            <person name="Wang J."/>
            <person name="Kuratani S."/>
            <person name="Yin Y."/>
            <person name="Aken B."/>
            <person name="Zhang G."/>
            <person name="Irie N."/>
        </authorList>
    </citation>
    <scope>NUCLEOTIDE SEQUENCE [LARGE SCALE GENOMIC DNA]</scope>
    <source>
        <strain evidence="14">Daiwa-1</strain>
    </source>
</reference>
<dbReference type="PANTHER" id="PTHR16036">
    <property type="entry name" value="ANKYRIN REPEAT AND ZINC FINGER DOMAIN-CONTAINING PROTEIN 1"/>
    <property type="match status" value="1"/>
</dbReference>
<dbReference type="EMBL" id="AGCU01024705">
    <property type="status" value="NOT_ANNOTATED_CDS"/>
    <property type="molecule type" value="Genomic_DNA"/>
</dbReference>
<keyword evidence="14" id="KW-1185">Reference proteome</keyword>
<keyword evidence="5" id="KW-0677">Repeat</keyword>
<dbReference type="GeneTree" id="ENSGT00390000005911"/>
<dbReference type="EMBL" id="AGCU01024703">
    <property type="status" value="NOT_ANNOTATED_CDS"/>
    <property type="molecule type" value="Genomic_DNA"/>
</dbReference>
<keyword evidence="6" id="KW-0255">Endonuclease</keyword>
<dbReference type="Proteomes" id="UP000007267">
    <property type="component" value="Unassembled WGS sequence"/>
</dbReference>
<evidence type="ECO:0000256" key="8">
    <source>
        <dbReference type="ARBA" id="ARBA00023043"/>
    </source>
</evidence>
<dbReference type="EMBL" id="AGCU01024702">
    <property type="status" value="NOT_ANNOTATED_CDS"/>
    <property type="molecule type" value="Genomic_DNA"/>
</dbReference>
<evidence type="ECO:0000256" key="4">
    <source>
        <dbReference type="ARBA" id="ARBA00022722"/>
    </source>
</evidence>
<evidence type="ECO:0000256" key="1">
    <source>
        <dbReference type="ARBA" id="ARBA00004496"/>
    </source>
</evidence>